<accession>A0A6J4E3Q6</accession>
<dbReference type="EMBL" id="AP023189">
    <property type="protein sequence ID" value="BCG24005.1"/>
    <property type="molecule type" value="Genomic_DNA"/>
</dbReference>
<dbReference type="SUPFAM" id="SSF117130">
    <property type="entry name" value="CsrA-like"/>
    <property type="match status" value="1"/>
</dbReference>
<keyword evidence="2" id="KW-0810">Translation regulation</keyword>
<dbReference type="InterPro" id="IPR003751">
    <property type="entry name" value="CsrA"/>
</dbReference>
<dbReference type="InterPro" id="IPR036107">
    <property type="entry name" value="CsrA_sf"/>
</dbReference>
<keyword evidence="3" id="KW-0694">RNA-binding</keyword>
<dbReference type="GO" id="GO:0006109">
    <property type="term" value="P:regulation of carbohydrate metabolic process"/>
    <property type="evidence" value="ECO:0007669"/>
    <property type="project" value="InterPro"/>
</dbReference>
<dbReference type="PANTHER" id="PTHR34984:SF1">
    <property type="entry name" value="CARBON STORAGE REGULATOR"/>
    <property type="match status" value="1"/>
</dbReference>
<dbReference type="Gene3D" id="2.60.40.4380">
    <property type="entry name" value="Translational regulator CsrA"/>
    <property type="match status" value="1"/>
</dbReference>
<dbReference type="GO" id="GO:0005829">
    <property type="term" value="C:cytosol"/>
    <property type="evidence" value="ECO:0007669"/>
    <property type="project" value="TreeGrafter"/>
</dbReference>
<protein>
    <submittedName>
        <fullName evidence="5">Carbon storage regulator</fullName>
    </submittedName>
</protein>
<dbReference type="EMBL" id="BQKM01000027">
    <property type="protein sequence ID" value="GJN56195.1"/>
    <property type="molecule type" value="Genomic_DNA"/>
</dbReference>
<evidence type="ECO:0000313" key="5">
    <source>
        <dbReference type="EMBL" id="BCG24005.1"/>
    </source>
</evidence>
<dbReference type="PANTHER" id="PTHR34984">
    <property type="entry name" value="CARBON STORAGE REGULATOR"/>
    <property type="match status" value="1"/>
</dbReference>
<keyword evidence="8" id="KW-1185">Reference proteome</keyword>
<evidence type="ECO:0000256" key="3">
    <source>
        <dbReference type="ARBA" id="ARBA00022884"/>
    </source>
</evidence>
<dbReference type="GO" id="GO:0048027">
    <property type="term" value="F:mRNA 5'-UTR binding"/>
    <property type="evidence" value="ECO:0007669"/>
    <property type="project" value="TreeGrafter"/>
</dbReference>
<evidence type="ECO:0000313" key="7">
    <source>
        <dbReference type="Proteomes" id="UP000509383"/>
    </source>
</evidence>
<dbReference type="Pfam" id="PF02599">
    <property type="entry name" value="CsrA"/>
    <property type="match status" value="1"/>
</dbReference>
<dbReference type="GO" id="GO:0006402">
    <property type="term" value="P:mRNA catabolic process"/>
    <property type="evidence" value="ECO:0007669"/>
    <property type="project" value="InterPro"/>
</dbReference>
<name>A0A6J4E3Q6_9PSED</name>
<proteinExistence type="predicted"/>
<keyword evidence="1" id="KW-0963">Cytoplasm</keyword>
<sequence>MHELTFEVGEHFQIGDGIVVRVIATQGSQTKLGIEAPRDVAVHREEIYERICKERQQSSTC</sequence>
<dbReference type="Proteomes" id="UP001054892">
    <property type="component" value="Unassembled WGS sequence"/>
</dbReference>
<evidence type="ECO:0000256" key="4">
    <source>
        <dbReference type="ARBA" id="ARBA00023159"/>
    </source>
</evidence>
<keyword evidence="4" id="KW-0010">Activator</keyword>
<evidence type="ECO:0000313" key="6">
    <source>
        <dbReference type="EMBL" id="GJN56195.1"/>
    </source>
</evidence>
<evidence type="ECO:0000313" key="8">
    <source>
        <dbReference type="Proteomes" id="UP001054892"/>
    </source>
</evidence>
<evidence type="ECO:0000256" key="1">
    <source>
        <dbReference type="ARBA" id="ARBA00022490"/>
    </source>
</evidence>
<organism evidence="5 7">
    <name type="scientific">Pseudomonas tohonis</name>
    <dbReference type="NCBI Taxonomy" id="2725477"/>
    <lineage>
        <taxon>Bacteria</taxon>
        <taxon>Pseudomonadati</taxon>
        <taxon>Pseudomonadota</taxon>
        <taxon>Gammaproteobacteria</taxon>
        <taxon>Pseudomonadales</taxon>
        <taxon>Pseudomonadaceae</taxon>
        <taxon>Pseudomonas</taxon>
    </lineage>
</organism>
<reference evidence="5 7" key="1">
    <citation type="submission" date="2020-05" db="EMBL/GenBank/DDBJ databases">
        <title>Characterization of novel class B3 metallo-beta-lactamase from novel Pseudomonas species.</title>
        <authorList>
            <person name="Yamada K."/>
            <person name="Aoki K."/>
            <person name="Ishii Y."/>
        </authorList>
    </citation>
    <scope>NUCLEOTIDE SEQUENCE [LARGE SCALE GENOMIC DNA]</scope>
    <source>
        <strain evidence="5 7">TUM18999</strain>
        <strain evidence="6 8">TUM20286</strain>
    </source>
</reference>
<evidence type="ECO:0000256" key="2">
    <source>
        <dbReference type="ARBA" id="ARBA00022845"/>
    </source>
</evidence>
<dbReference type="AlphaFoldDB" id="A0A6J4E3Q6"/>
<dbReference type="Proteomes" id="UP000509383">
    <property type="component" value="Chromosome"/>
</dbReference>
<dbReference type="KEGG" id="ptw:TUM18999_21960"/>
<gene>
    <name evidence="5" type="primary">csrA_1</name>
    <name evidence="6" type="synonym">csrA_2</name>
    <name evidence="5" type="ORF">TUM18999_21960</name>
    <name evidence="6" type="ORF">TUM20286_59470</name>
</gene>
<dbReference type="GO" id="GO:0045947">
    <property type="term" value="P:negative regulation of translational initiation"/>
    <property type="evidence" value="ECO:0007669"/>
    <property type="project" value="TreeGrafter"/>
</dbReference>
<dbReference type="RefSeq" id="WP_173179450.1">
    <property type="nucleotide sequence ID" value="NZ_AP023189.1"/>
</dbReference>